<organism evidence="1 2">
    <name type="scientific">Capnocytophaga stomatis</name>
    <dbReference type="NCBI Taxonomy" id="1848904"/>
    <lineage>
        <taxon>Bacteria</taxon>
        <taxon>Pseudomonadati</taxon>
        <taxon>Bacteroidota</taxon>
        <taxon>Flavobacteriia</taxon>
        <taxon>Flavobacteriales</taxon>
        <taxon>Flavobacteriaceae</taxon>
        <taxon>Capnocytophaga</taxon>
    </lineage>
</organism>
<accession>A0ABW8QD79</accession>
<evidence type="ECO:0000313" key="2">
    <source>
        <dbReference type="Proteomes" id="UP001622370"/>
    </source>
</evidence>
<gene>
    <name evidence="1" type="ORF">ACI76L_08800</name>
</gene>
<reference evidence="1 2" key="1">
    <citation type="journal article" date="2016" name="Sci. Rep.">
        <title>Whole genome sequencing identifies a novel species of the genus Capnocytophaga isolated from dog and cat bite wounds in humans.</title>
        <authorList>
            <person name="Zangenah S."/>
            <person name="Abbasi N."/>
            <person name="Andersson A.F."/>
            <person name="Bergman P."/>
        </authorList>
    </citation>
    <scope>NUCLEOTIDE SEQUENCE [LARGE SCALE GENOMIC DNA]</scope>
    <source>
        <strain evidence="1 2">W5</strain>
    </source>
</reference>
<dbReference type="InterPro" id="IPR008969">
    <property type="entry name" value="CarboxyPept-like_regulatory"/>
</dbReference>
<dbReference type="EMBL" id="JBJGWJ010000006">
    <property type="protein sequence ID" value="MFK8293879.1"/>
    <property type="molecule type" value="Genomic_DNA"/>
</dbReference>
<dbReference type="RefSeq" id="WP_405254489.1">
    <property type="nucleotide sequence ID" value="NZ_JBJGWE010000006.1"/>
</dbReference>
<dbReference type="Proteomes" id="UP001622370">
    <property type="component" value="Unassembled WGS sequence"/>
</dbReference>
<comment type="caution">
    <text evidence="1">The sequence shown here is derived from an EMBL/GenBank/DDBJ whole genome shotgun (WGS) entry which is preliminary data.</text>
</comment>
<dbReference type="Pfam" id="PF13715">
    <property type="entry name" value="CarbopepD_reg_2"/>
    <property type="match status" value="1"/>
</dbReference>
<name>A0ABW8QD79_9FLAO</name>
<dbReference type="SUPFAM" id="SSF49464">
    <property type="entry name" value="Carboxypeptidase regulatory domain-like"/>
    <property type="match status" value="1"/>
</dbReference>
<protein>
    <submittedName>
        <fullName evidence="1">Carboxypeptidase-like regulatory domain-containing protein</fullName>
    </submittedName>
</protein>
<proteinExistence type="predicted"/>
<keyword evidence="2" id="KW-1185">Reference proteome</keyword>
<sequence>MRASNWIAFVFFLFVGKTLVAQEAVIIKGKVVDEKQALQGVHIQNLERNRFSTTDANGEFSIEVFEGNTLKITHVGKETVYRVVTQYDLEAGQLFFVKMKDEVIEIEEVEVSKNPDINVQSLGILQHKPKIRTYNEKRVYSETRVLPNGILPLLVGSFTVNLEGLVNAITGKSKKIKQLVVNDENIKVKNYIVENMSTFLQKTIRLTTEEIELLAYYVMERPQFHDIIKAKDDKTLEFMLADAWVELQQNTKKESENQKEINQ</sequence>
<evidence type="ECO:0000313" key="1">
    <source>
        <dbReference type="EMBL" id="MFK8293879.1"/>
    </source>
</evidence>